<name>A0A9Q3P881_9BASI</name>
<keyword evidence="3" id="KW-1185">Reference proteome</keyword>
<accession>A0A9Q3P881</accession>
<evidence type="ECO:0000313" key="3">
    <source>
        <dbReference type="Proteomes" id="UP000765509"/>
    </source>
</evidence>
<evidence type="ECO:0000256" key="1">
    <source>
        <dbReference type="SAM" id="MobiDB-lite"/>
    </source>
</evidence>
<sequence length="249" mass="27419">MNLYDAIHQSISSFKNRSLGTTTVRVNTSNTAGWCSIPLNVSSEPSKLNPPELTPPVRFDFYRQPPCLNALLGPKVVFLTGIIDDSVSACYVDSNLRYNLALALFSSFILIRNMSSDIPIYSSTFLKATKPFTIEEFEELVFGTPATPVKQSMWEWITSMTPPSTPALANYSVSSTQASSPEEEPPSAALAFYTFINGDYLPELFVNDPELFFSSGPTSNPQGPKNPAAHTYELQPRGQDGRAITSHFK</sequence>
<comment type="caution">
    <text evidence="2">The sequence shown here is derived from an EMBL/GenBank/DDBJ whole genome shotgun (WGS) entry which is preliminary data.</text>
</comment>
<proteinExistence type="predicted"/>
<feature type="region of interest" description="Disordered" evidence="1">
    <location>
        <begin position="212"/>
        <end position="249"/>
    </location>
</feature>
<evidence type="ECO:0000313" key="2">
    <source>
        <dbReference type="EMBL" id="MBW0552049.1"/>
    </source>
</evidence>
<protein>
    <submittedName>
        <fullName evidence="2">Uncharacterized protein</fullName>
    </submittedName>
</protein>
<gene>
    <name evidence="2" type="ORF">O181_091764</name>
</gene>
<reference evidence="2" key="1">
    <citation type="submission" date="2021-03" db="EMBL/GenBank/DDBJ databases">
        <title>Draft genome sequence of rust myrtle Austropuccinia psidii MF-1, a brazilian biotype.</title>
        <authorList>
            <person name="Quecine M.C."/>
            <person name="Pachon D.M.R."/>
            <person name="Bonatelli M.L."/>
            <person name="Correr F.H."/>
            <person name="Franceschini L.M."/>
            <person name="Leite T.F."/>
            <person name="Margarido G.R.A."/>
            <person name="Almeida C.A."/>
            <person name="Ferrarezi J.A."/>
            <person name="Labate C.A."/>
        </authorList>
    </citation>
    <scope>NUCLEOTIDE SEQUENCE</scope>
    <source>
        <strain evidence="2">MF-1</strain>
    </source>
</reference>
<organism evidence="2 3">
    <name type="scientific">Austropuccinia psidii MF-1</name>
    <dbReference type="NCBI Taxonomy" id="1389203"/>
    <lineage>
        <taxon>Eukaryota</taxon>
        <taxon>Fungi</taxon>
        <taxon>Dikarya</taxon>
        <taxon>Basidiomycota</taxon>
        <taxon>Pucciniomycotina</taxon>
        <taxon>Pucciniomycetes</taxon>
        <taxon>Pucciniales</taxon>
        <taxon>Sphaerophragmiaceae</taxon>
        <taxon>Austropuccinia</taxon>
    </lineage>
</organism>
<dbReference type="AlphaFoldDB" id="A0A9Q3P881"/>
<dbReference type="EMBL" id="AVOT02058086">
    <property type="protein sequence ID" value="MBW0552049.1"/>
    <property type="molecule type" value="Genomic_DNA"/>
</dbReference>
<dbReference type="Proteomes" id="UP000765509">
    <property type="component" value="Unassembled WGS sequence"/>
</dbReference>